<dbReference type="HOGENOM" id="CLU_1994020_0_0_1"/>
<dbReference type="AlphaFoldDB" id="R0JZT8"/>
<name>R0JZT8_EXST2</name>
<gene>
    <name evidence="2" type="ORF">SETTUDRAFT_157600</name>
</gene>
<dbReference type="RefSeq" id="XP_008031088.1">
    <property type="nucleotide sequence ID" value="XM_008032897.1"/>
</dbReference>
<reference evidence="2 3" key="2">
    <citation type="journal article" date="2013" name="PLoS Genet.">
        <title>Comparative genome structure, secondary metabolite, and effector coding capacity across Cochliobolus pathogens.</title>
        <authorList>
            <person name="Condon B.J."/>
            <person name="Leng Y."/>
            <person name="Wu D."/>
            <person name="Bushley K.E."/>
            <person name="Ohm R.A."/>
            <person name="Otillar R."/>
            <person name="Martin J."/>
            <person name="Schackwitz W."/>
            <person name="Grimwood J."/>
            <person name="MohdZainudin N."/>
            <person name="Xue C."/>
            <person name="Wang R."/>
            <person name="Manning V.A."/>
            <person name="Dhillon B."/>
            <person name="Tu Z.J."/>
            <person name="Steffenson B.J."/>
            <person name="Salamov A."/>
            <person name="Sun H."/>
            <person name="Lowry S."/>
            <person name="LaButti K."/>
            <person name="Han J."/>
            <person name="Copeland A."/>
            <person name="Lindquist E."/>
            <person name="Barry K."/>
            <person name="Schmutz J."/>
            <person name="Baker S.E."/>
            <person name="Ciuffetti L.M."/>
            <person name="Grigoriev I.V."/>
            <person name="Zhong S."/>
            <person name="Turgeon B.G."/>
        </authorList>
    </citation>
    <scope>NUCLEOTIDE SEQUENCE [LARGE SCALE GENOMIC DNA]</scope>
    <source>
        <strain evidence="3">28A</strain>
    </source>
</reference>
<keyword evidence="3" id="KW-1185">Reference proteome</keyword>
<protein>
    <submittedName>
        <fullName evidence="2">Uncharacterized protein</fullName>
    </submittedName>
</protein>
<evidence type="ECO:0000313" key="2">
    <source>
        <dbReference type="EMBL" id="EOA81697.1"/>
    </source>
</evidence>
<evidence type="ECO:0000256" key="1">
    <source>
        <dbReference type="SAM" id="MobiDB-lite"/>
    </source>
</evidence>
<dbReference type="EMBL" id="KB908866">
    <property type="protein sequence ID" value="EOA81697.1"/>
    <property type="molecule type" value="Genomic_DNA"/>
</dbReference>
<accession>R0JZT8</accession>
<sequence length="125" mass="13379">MRGVVPFQHSTEAGQSSSNRGDSSAAYGVKFLAHADDVSCLDLVGAVRVPAFGPNSLAVVNGPSARDRIYLTDPVKLHTTTRGPQRVHCGPHRLVLGLYPLVQRKGEEKGRRHGTTASVSTNHLL</sequence>
<feature type="region of interest" description="Disordered" evidence="1">
    <location>
        <begin position="1"/>
        <end position="22"/>
    </location>
</feature>
<feature type="compositionally biased region" description="Polar residues" evidence="1">
    <location>
        <begin position="115"/>
        <end position="125"/>
    </location>
</feature>
<dbReference type="Proteomes" id="UP000016935">
    <property type="component" value="Unassembled WGS sequence"/>
</dbReference>
<organism evidence="2 3">
    <name type="scientific">Exserohilum turcicum (strain 28A)</name>
    <name type="common">Northern leaf blight fungus</name>
    <name type="synonym">Setosphaeria turcica</name>
    <dbReference type="NCBI Taxonomy" id="671987"/>
    <lineage>
        <taxon>Eukaryota</taxon>
        <taxon>Fungi</taxon>
        <taxon>Dikarya</taxon>
        <taxon>Ascomycota</taxon>
        <taxon>Pezizomycotina</taxon>
        <taxon>Dothideomycetes</taxon>
        <taxon>Pleosporomycetidae</taxon>
        <taxon>Pleosporales</taxon>
        <taxon>Pleosporineae</taxon>
        <taxon>Pleosporaceae</taxon>
        <taxon>Exserohilum</taxon>
    </lineage>
</organism>
<reference evidence="2 3" key="1">
    <citation type="journal article" date="2012" name="PLoS Pathog.">
        <title>Diverse lifestyles and strategies of plant pathogenesis encoded in the genomes of eighteen Dothideomycetes fungi.</title>
        <authorList>
            <person name="Ohm R.A."/>
            <person name="Feau N."/>
            <person name="Henrissat B."/>
            <person name="Schoch C.L."/>
            <person name="Horwitz B.A."/>
            <person name="Barry K.W."/>
            <person name="Condon B.J."/>
            <person name="Copeland A.C."/>
            <person name="Dhillon B."/>
            <person name="Glaser F."/>
            <person name="Hesse C.N."/>
            <person name="Kosti I."/>
            <person name="LaButti K."/>
            <person name="Lindquist E.A."/>
            <person name="Lucas S."/>
            <person name="Salamov A.A."/>
            <person name="Bradshaw R.E."/>
            <person name="Ciuffetti L."/>
            <person name="Hamelin R.C."/>
            <person name="Kema G.H.J."/>
            <person name="Lawrence C."/>
            <person name="Scott J.A."/>
            <person name="Spatafora J.W."/>
            <person name="Turgeon B.G."/>
            <person name="de Wit P.J.G.M."/>
            <person name="Zhong S."/>
            <person name="Goodwin S.B."/>
            <person name="Grigoriev I.V."/>
        </authorList>
    </citation>
    <scope>NUCLEOTIDE SEQUENCE [LARGE SCALE GENOMIC DNA]</scope>
    <source>
        <strain evidence="3">28A</strain>
    </source>
</reference>
<feature type="compositionally biased region" description="Polar residues" evidence="1">
    <location>
        <begin position="8"/>
        <end position="22"/>
    </location>
</feature>
<proteinExistence type="predicted"/>
<evidence type="ECO:0000313" key="3">
    <source>
        <dbReference type="Proteomes" id="UP000016935"/>
    </source>
</evidence>
<dbReference type="GeneID" id="19397744"/>
<feature type="region of interest" description="Disordered" evidence="1">
    <location>
        <begin position="105"/>
        <end position="125"/>
    </location>
</feature>